<sequence>MQHRHYLNTVEWYRNRHDLNFFFDFGFLVWHIDADEEAILQPRPYANCSRRLFLLPLSGSKRTSDLPNKLWIHVFELGAAGREATRFLRSLLTVT</sequence>
<dbReference type="OrthoDB" id="2595178at2759"/>
<organism evidence="1 2">
    <name type="scientific">Dendrothele bispora (strain CBS 962.96)</name>
    <dbReference type="NCBI Taxonomy" id="1314807"/>
    <lineage>
        <taxon>Eukaryota</taxon>
        <taxon>Fungi</taxon>
        <taxon>Dikarya</taxon>
        <taxon>Basidiomycota</taxon>
        <taxon>Agaricomycotina</taxon>
        <taxon>Agaricomycetes</taxon>
        <taxon>Agaricomycetidae</taxon>
        <taxon>Agaricales</taxon>
        <taxon>Agaricales incertae sedis</taxon>
        <taxon>Dendrothele</taxon>
    </lineage>
</organism>
<gene>
    <name evidence="1" type="ORF">K435DRAFT_402972</name>
</gene>
<keyword evidence="2" id="KW-1185">Reference proteome</keyword>
<dbReference type="AlphaFoldDB" id="A0A4S8MGV4"/>
<reference evidence="1 2" key="1">
    <citation type="journal article" date="2019" name="Nat. Ecol. Evol.">
        <title>Megaphylogeny resolves global patterns of mushroom evolution.</title>
        <authorList>
            <person name="Varga T."/>
            <person name="Krizsan K."/>
            <person name="Foldi C."/>
            <person name="Dima B."/>
            <person name="Sanchez-Garcia M."/>
            <person name="Sanchez-Ramirez S."/>
            <person name="Szollosi G.J."/>
            <person name="Szarkandi J.G."/>
            <person name="Papp V."/>
            <person name="Albert L."/>
            <person name="Andreopoulos W."/>
            <person name="Angelini C."/>
            <person name="Antonin V."/>
            <person name="Barry K.W."/>
            <person name="Bougher N.L."/>
            <person name="Buchanan P."/>
            <person name="Buyck B."/>
            <person name="Bense V."/>
            <person name="Catcheside P."/>
            <person name="Chovatia M."/>
            <person name="Cooper J."/>
            <person name="Damon W."/>
            <person name="Desjardin D."/>
            <person name="Finy P."/>
            <person name="Geml J."/>
            <person name="Haridas S."/>
            <person name="Hughes K."/>
            <person name="Justo A."/>
            <person name="Karasinski D."/>
            <person name="Kautmanova I."/>
            <person name="Kiss B."/>
            <person name="Kocsube S."/>
            <person name="Kotiranta H."/>
            <person name="LaButti K.M."/>
            <person name="Lechner B.E."/>
            <person name="Liimatainen K."/>
            <person name="Lipzen A."/>
            <person name="Lukacs Z."/>
            <person name="Mihaltcheva S."/>
            <person name="Morgado L.N."/>
            <person name="Niskanen T."/>
            <person name="Noordeloos M.E."/>
            <person name="Ohm R.A."/>
            <person name="Ortiz-Santana B."/>
            <person name="Ovrebo C."/>
            <person name="Racz N."/>
            <person name="Riley R."/>
            <person name="Savchenko A."/>
            <person name="Shiryaev A."/>
            <person name="Soop K."/>
            <person name="Spirin V."/>
            <person name="Szebenyi C."/>
            <person name="Tomsovsky M."/>
            <person name="Tulloss R.E."/>
            <person name="Uehling J."/>
            <person name="Grigoriev I.V."/>
            <person name="Vagvolgyi C."/>
            <person name="Papp T."/>
            <person name="Martin F.M."/>
            <person name="Miettinen O."/>
            <person name="Hibbett D.S."/>
            <person name="Nagy L.G."/>
        </authorList>
    </citation>
    <scope>NUCLEOTIDE SEQUENCE [LARGE SCALE GENOMIC DNA]</scope>
    <source>
        <strain evidence="1 2">CBS 962.96</strain>
    </source>
</reference>
<dbReference type="Proteomes" id="UP000297245">
    <property type="component" value="Unassembled WGS sequence"/>
</dbReference>
<dbReference type="EMBL" id="ML179090">
    <property type="protein sequence ID" value="THV01459.1"/>
    <property type="molecule type" value="Genomic_DNA"/>
</dbReference>
<accession>A0A4S8MGV4</accession>
<evidence type="ECO:0000313" key="2">
    <source>
        <dbReference type="Proteomes" id="UP000297245"/>
    </source>
</evidence>
<evidence type="ECO:0000313" key="1">
    <source>
        <dbReference type="EMBL" id="THV01459.1"/>
    </source>
</evidence>
<name>A0A4S8MGV4_DENBC</name>
<proteinExistence type="predicted"/>
<protein>
    <submittedName>
        <fullName evidence="1">Uncharacterized protein</fullName>
    </submittedName>
</protein>